<comment type="caution">
    <text evidence="2">The sequence shown here is derived from an EMBL/GenBank/DDBJ whole genome shotgun (WGS) entry which is preliminary data.</text>
</comment>
<dbReference type="AlphaFoldDB" id="A0A9Q0S8M0"/>
<accession>A0A9Q0S8M0</accession>
<keyword evidence="3" id="KW-1185">Reference proteome</keyword>
<feature type="non-terminal residue" evidence="2">
    <location>
        <position position="174"/>
    </location>
</feature>
<evidence type="ECO:0000256" key="1">
    <source>
        <dbReference type="SAM" id="MobiDB-lite"/>
    </source>
</evidence>
<proteinExistence type="predicted"/>
<organism evidence="2 3">
    <name type="scientific">Pseudolycoriella hygida</name>
    <dbReference type="NCBI Taxonomy" id="35572"/>
    <lineage>
        <taxon>Eukaryota</taxon>
        <taxon>Metazoa</taxon>
        <taxon>Ecdysozoa</taxon>
        <taxon>Arthropoda</taxon>
        <taxon>Hexapoda</taxon>
        <taxon>Insecta</taxon>
        <taxon>Pterygota</taxon>
        <taxon>Neoptera</taxon>
        <taxon>Endopterygota</taxon>
        <taxon>Diptera</taxon>
        <taxon>Nematocera</taxon>
        <taxon>Sciaroidea</taxon>
        <taxon>Sciaridae</taxon>
        <taxon>Pseudolycoriella</taxon>
    </lineage>
</organism>
<dbReference type="Proteomes" id="UP001151699">
    <property type="component" value="Chromosome A"/>
</dbReference>
<sequence length="174" mass="19654">YKLTKSASQGNARYLYQLSDQSQSDFTCDEQRHRHSNPSPDLGIESDAVKTSGSETPFTPRPEKANSLMGNMLLEDDEEAESTTEKSPPSRNLITHNCAEIDKENAELKRKLLGTHKAYTNILAQLKISNSRKEQVERDIRREICKTQNVLKNVRTNIESVAKNNPNGYKSDQS</sequence>
<protein>
    <submittedName>
        <fullName evidence="2">Centrosomin</fullName>
    </submittedName>
</protein>
<evidence type="ECO:0000313" key="3">
    <source>
        <dbReference type="Proteomes" id="UP001151699"/>
    </source>
</evidence>
<dbReference type="EMBL" id="WJQU01000001">
    <property type="protein sequence ID" value="KAJ6647465.1"/>
    <property type="molecule type" value="Genomic_DNA"/>
</dbReference>
<dbReference type="OrthoDB" id="10255000at2759"/>
<reference evidence="2" key="1">
    <citation type="submission" date="2022-07" db="EMBL/GenBank/DDBJ databases">
        <authorList>
            <person name="Trinca V."/>
            <person name="Uliana J.V.C."/>
            <person name="Torres T.T."/>
            <person name="Ward R.J."/>
            <person name="Monesi N."/>
        </authorList>
    </citation>
    <scope>NUCLEOTIDE SEQUENCE</scope>
    <source>
        <strain evidence="2">HSMRA1968</strain>
        <tissue evidence="2">Whole embryos</tissue>
    </source>
</reference>
<feature type="region of interest" description="Disordered" evidence="1">
    <location>
        <begin position="23"/>
        <end position="91"/>
    </location>
</feature>
<evidence type="ECO:0000313" key="2">
    <source>
        <dbReference type="EMBL" id="KAJ6647465.1"/>
    </source>
</evidence>
<gene>
    <name evidence="2" type="primary">cnn_0</name>
    <name evidence="2" type="ORF">Bhyg_02688</name>
</gene>
<name>A0A9Q0S8M0_9DIPT</name>